<accession>A0A8S5RW57</accession>
<organism evidence="1">
    <name type="scientific">Siphoviridae sp. ctHip2</name>
    <dbReference type="NCBI Taxonomy" id="2827830"/>
    <lineage>
        <taxon>Viruses</taxon>
        <taxon>Duplodnaviria</taxon>
        <taxon>Heunggongvirae</taxon>
        <taxon>Uroviricota</taxon>
        <taxon>Caudoviricetes</taxon>
    </lineage>
</organism>
<reference evidence="1" key="1">
    <citation type="journal article" date="2021" name="Proc. Natl. Acad. Sci. U.S.A.">
        <title>A Catalog of Tens of Thousands of Viruses from Human Metagenomes Reveals Hidden Associations with Chronic Diseases.</title>
        <authorList>
            <person name="Tisza M.J."/>
            <person name="Buck C.B."/>
        </authorList>
    </citation>
    <scope>NUCLEOTIDE SEQUENCE</scope>
    <source>
        <strain evidence="1">CtHip2</strain>
    </source>
</reference>
<dbReference type="EMBL" id="BK032497">
    <property type="protein sequence ID" value="DAF42731.1"/>
    <property type="molecule type" value="Genomic_DNA"/>
</dbReference>
<proteinExistence type="predicted"/>
<protein>
    <submittedName>
        <fullName evidence="1">Uncharacterized protein</fullName>
    </submittedName>
</protein>
<sequence length="123" mass="14669">MNFKERKQLEENLLKNIYKNLKPDLEKIGETSFNYEDFGPEIKVEDTKNYRTICILFDENKLSIMLCYNYGSYSFTLHGAKKLLENKYIFSNNYQDELVIERHLNDSSEILPELKENMVQPSR</sequence>
<evidence type="ECO:0000313" key="1">
    <source>
        <dbReference type="EMBL" id="DAF42731.1"/>
    </source>
</evidence>
<name>A0A8S5RW57_9CAUD</name>